<keyword evidence="2" id="KW-0547">Nucleotide-binding</keyword>
<dbReference type="Gene3D" id="3.40.50.300">
    <property type="entry name" value="P-loop containing nucleotide triphosphate hydrolases"/>
    <property type="match status" value="2"/>
</dbReference>
<evidence type="ECO:0000259" key="5">
    <source>
        <dbReference type="PROSITE" id="PS50893"/>
    </source>
</evidence>
<dbReference type="OrthoDB" id="3239744at2"/>
<evidence type="ECO:0000256" key="4">
    <source>
        <dbReference type="SAM" id="Coils"/>
    </source>
</evidence>
<accession>A0A3P3VYP2</accession>
<dbReference type="SMART" id="SM00382">
    <property type="entry name" value="AAA"/>
    <property type="match status" value="2"/>
</dbReference>
<dbReference type="RefSeq" id="WP_124970020.1">
    <property type="nucleotide sequence ID" value="NZ_RQVS01000003.1"/>
</dbReference>
<name>A0A3P3VYP2_9MICO</name>
<dbReference type="GO" id="GO:0016887">
    <property type="term" value="F:ATP hydrolysis activity"/>
    <property type="evidence" value="ECO:0007669"/>
    <property type="project" value="InterPro"/>
</dbReference>
<dbReference type="PANTHER" id="PTHR19211:SF14">
    <property type="entry name" value="ATP-BINDING CASSETTE SUB-FAMILY F MEMBER 1"/>
    <property type="match status" value="1"/>
</dbReference>
<feature type="coiled-coil region" evidence="4">
    <location>
        <begin position="108"/>
        <end position="135"/>
    </location>
</feature>
<feature type="domain" description="ABC transporter" evidence="5">
    <location>
        <begin position="13"/>
        <end position="261"/>
    </location>
</feature>
<dbReference type="PANTHER" id="PTHR19211">
    <property type="entry name" value="ATP-BINDING TRANSPORT PROTEIN-RELATED"/>
    <property type="match status" value="1"/>
</dbReference>
<dbReference type="InterPro" id="IPR050611">
    <property type="entry name" value="ABCF"/>
</dbReference>
<keyword evidence="1" id="KW-0677">Repeat</keyword>
<keyword evidence="4" id="KW-0175">Coiled coil</keyword>
<feature type="domain" description="ABC transporter" evidence="5">
    <location>
        <begin position="347"/>
        <end position="549"/>
    </location>
</feature>
<reference evidence="6 7" key="1">
    <citation type="submission" date="2018-11" db="EMBL/GenBank/DDBJ databases">
        <title>YIM 102482-1 draft genome.</title>
        <authorList>
            <person name="Li G."/>
            <person name="Jiang Y."/>
        </authorList>
    </citation>
    <scope>NUCLEOTIDE SEQUENCE [LARGE SCALE GENOMIC DNA]</scope>
    <source>
        <strain evidence="6 7">YIM 102482-1</strain>
    </source>
</reference>
<dbReference type="EMBL" id="RQVS01000003">
    <property type="protein sequence ID" value="RRJ87931.1"/>
    <property type="molecule type" value="Genomic_DNA"/>
</dbReference>
<evidence type="ECO:0000256" key="3">
    <source>
        <dbReference type="ARBA" id="ARBA00022840"/>
    </source>
</evidence>
<gene>
    <name evidence="6" type="ORF">EG850_03520</name>
</gene>
<dbReference type="FunFam" id="3.40.50.300:FF:000011">
    <property type="entry name" value="Putative ABC transporter ATP-binding component"/>
    <property type="match status" value="1"/>
</dbReference>
<dbReference type="Proteomes" id="UP000274391">
    <property type="component" value="Unassembled WGS sequence"/>
</dbReference>
<sequence length="549" mass="58688">MAHDVSRQRSAQLQATGLTVVRGGRRVLDDIDFVVGPGERIGLIGANGAGKSTLLAALAGQLEPDAGLVRSPATIGLLGQELAPAAHVRIGEVIDDAVAPVRAIGDRLEAAALQLADDEDAAREYERALAEAEQRGLWQLDARIESVLAGVGLGGFARDRPIAELSGGQRRRLALAALLLEAPVALLLDEPTNHLDDSARAFVSNELRSWSGPVLFASHDRAFLDEVATGIVDLDPKVGPHGARDGVRQGARSSGGFSAYLRQRAGELEQWRAAFAQEQLERARLQRVIDIEARDIFHTTEPRGEAGVAKKFEADRAAKTVGARLRQARAQLAALDRSPVAPPPEPLRFRGFAHRERGGEVPLAVVADAAVAGRMQPVSLEIARQDRILIEGPNGAGKSTLLALLAGQLDADAGSVKRVGTVGLLAQYDSWPDLAMTAANAYRAALRRPDAAPSLSELGLLDAEASAKPLRELSYGQRRRVALASLVAEPPALLLLDEPTNHLALALAEELERVLPQYPRAVVIASHDVWLRSRWAGRRILLEPLTASE</sequence>
<dbReference type="InterPro" id="IPR027417">
    <property type="entry name" value="P-loop_NTPase"/>
</dbReference>
<evidence type="ECO:0000313" key="7">
    <source>
        <dbReference type="Proteomes" id="UP000274391"/>
    </source>
</evidence>
<dbReference type="PROSITE" id="PS50893">
    <property type="entry name" value="ABC_TRANSPORTER_2"/>
    <property type="match status" value="2"/>
</dbReference>
<dbReference type="Pfam" id="PF00005">
    <property type="entry name" value="ABC_tran"/>
    <property type="match status" value="2"/>
</dbReference>
<keyword evidence="3 6" id="KW-0067">ATP-binding</keyword>
<dbReference type="SUPFAM" id="SSF52540">
    <property type="entry name" value="P-loop containing nucleoside triphosphate hydrolases"/>
    <property type="match status" value="2"/>
</dbReference>
<comment type="caution">
    <text evidence="6">The sequence shown here is derived from an EMBL/GenBank/DDBJ whole genome shotgun (WGS) entry which is preliminary data.</text>
</comment>
<dbReference type="AlphaFoldDB" id="A0A3P3VYP2"/>
<dbReference type="GO" id="GO:0005524">
    <property type="term" value="F:ATP binding"/>
    <property type="evidence" value="ECO:0007669"/>
    <property type="project" value="UniProtKB-KW"/>
</dbReference>
<dbReference type="InterPro" id="IPR017871">
    <property type="entry name" value="ABC_transporter-like_CS"/>
</dbReference>
<dbReference type="InterPro" id="IPR003439">
    <property type="entry name" value="ABC_transporter-like_ATP-bd"/>
</dbReference>
<keyword evidence="7" id="KW-1185">Reference proteome</keyword>
<dbReference type="InterPro" id="IPR003593">
    <property type="entry name" value="AAA+_ATPase"/>
</dbReference>
<organism evidence="6 7">
    <name type="scientific">Gulosibacter macacae</name>
    <dbReference type="NCBI Taxonomy" id="2488791"/>
    <lineage>
        <taxon>Bacteria</taxon>
        <taxon>Bacillati</taxon>
        <taxon>Actinomycetota</taxon>
        <taxon>Actinomycetes</taxon>
        <taxon>Micrococcales</taxon>
        <taxon>Microbacteriaceae</taxon>
        <taxon>Gulosibacter</taxon>
    </lineage>
</organism>
<evidence type="ECO:0000256" key="2">
    <source>
        <dbReference type="ARBA" id="ARBA00022741"/>
    </source>
</evidence>
<evidence type="ECO:0000256" key="1">
    <source>
        <dbReference type="ARBA" id="ARBA00022737"/>
    </source>
</evidence>
<dbReference type="PROSITE" id="PS00211">
    <property type="entry name" value="ABC_TRANSPORTER_1"/>
    <property type="match status" value="2"/>
</dbReference>
<proteinExistence type="predicted"/>
<protein>
    <submittedName>
        <fullName evidence="6">ABC transporter ATP-binding protein</fullName>
    </submittedName>
</protein>
<evidence type="ECO:0000313" key="6">
    <source>
        <dbReference type="EMBL" id="RRJ87931.1"/>
    </source>
</evidence>